<evidence type="ECO:0000313" key="2">
    <source>
        <dbReference type="Proteomes" id="UP000004810"/>
    </source>
</evidence>
<dbReference type="Proteomes" id="UP000004810">
    <property type="component" value="Unassembled WGS sequence"/>
</dbReference>
<comment type="caution">
    <text evidence="1">The sequence shown here is derived from an EMBL/GenBank/DDBJ whole genome shotgun (WGS) entry which is preliminary data.</text>
</comment>
<gene>
    <name evidence="1" type="ORF">WUBG_18258</name>
</gene>
<dbReference type="EMBL" id="ADBV01020409">
    <property type="protein sequence ID" value="EJW70834.1"/>
    <property type="molecule type" value="Genomic_DNA"/>
</dbReference>
<dbReference type="AlphaFoldDB" id="J9E652"/>
<organism evidence="1 2">
    <name type="scientific">Wuchereria bancrofti</name>
    <dbReference type="NCBI Taxonomy" id="6293"/>
    <lineage>
        <taxon>Eukaryota</taxon>
        <taxon>Metazoa</taxon>
        <taxon>Ecdysozoa</taxon>
        <taxon>Nematoda</taxon>
        <taxon>Chromadorea</taxon>
        <taxon>Rhabditida</taxon>
        <taxon>Spirurina</taxon>
        <taxon>Spiruromorpha</taxon>
        <taxon>Filarioidea</taxon>
        <taxon>Onchocercidae</taxon>
        <taxon>Wuchereria</taxon>
    </lineage>
</organism>
<proteinExistence type="predicted"/>
<sequence length="92" mass="10737">MSYDWKCFMNEHVTMLMPKERWGNFDSKLAEFTDDIINNEVKITYPIGWRGTEPIYFGALIGAPHIIDKVNIPLQICVQNMTIRSSRTSLWV</sequence>
<evidence type="ECO:0000313" key="1">
    <source>
        <dbReference type="EMBL" id="EJW70834.1"/>
    </source>
</evidence>
<name>J9E652_WUCBA</name>
<protein>
    <submittedName>
        <fullName evidence="1">Uncharacterized protein</fullName>
    </submittedName>
</protein>
<reference evidence="2" key="1">
    <citation type="submission" date="2012-08" db="EMBL/GenBank/DDBJ databases">
        <title>The Genome Sequence of Wuchereria bancrofti.</title>
        <authorList>
            <person name="Nutman T.B."/>
            <person name="Fink D.L."/>
            <person name="Russ C."/>
            <person name="Young S."/>
            <person name="Zeng Q."/>
            <person name="Koehrsen M."/>
            <person name="Alvarado L."/>
            <person name="Berlin A."/>
            <person name="Chapman S.B."/>
            <person name="Chen Z."/>
            <person name="Freedman E."/>
            <person name="Gellesch M."/>
            <person name="Goldberg J."/>
            <person name="Griggs A."/>
            <person name="Gujja S."/>
            <person name="Heilman E.R."/>
            <person name="Heiman D."/>
            <person name="Hepburn T."/>
            <person name="Howarth C."/>
            <person name="Jen D."/>
            <person name="Larson L."/>
            <person name="Lewis B."/>
            <person name="Mehta T."/>
            <person name="Park D."/>
            <person name="Pearson M."/>
            <person name="Roberts A."/>
            <person name="Saif S."/>
            <person name="Shea T."/>
            <person name="Shenoy N."/>
            <person name="Sisk P."/>
            <person name="Stolte C."/>
            <person name="Sykes S."/>
            <person name="Walk T."/>
            <person name="White J."/>
            <person name="Yandava C."/>
            <person name="Haas B."/>
            <person name="Henn M.R."/>
            <person name="Nusbaum C."/>
            <person name="Birren B."/>
        </authorList>
    </citation>
    <scope>NUCLEOTIDE SEQUENCE [LARGE SCALE GENOMIC DNA]</scope>
    <source>
        <strain evidence="2">NA</strain>
    </source>
</reference>
<accession>J9E652</accession>